<dbReference type="EMBL" id="JAATIQ010000492">
    <property type="protein sequence ID" value="KAF4353902.1"/>
    <property type="molecule type" value="Genomic_DNA"/>
</dbReference>
<organism evidence="4 6">
    <name type="scientific">Cannabis sativa</name>
    <name type="common">Hemp</name>
    <name type="synonym">Marijuana</name>
    <dbReference type="NCBI Taxonomy" id="3483"/>
    <lineage>
        <taxon>Eukaryota</taxon>
        <taxon>Viridiplantae</taxon>
        <taxon>Streptophyta</taxon>
        <taxon>Embryophyta</taxon>
        <taxon>Tracheophyta</taxon>
        <taxon>Spermatophyta</taxon>
        <taxon>Magnoliopsida</taxon>
        <taxon>eudicotyledons</taxon>
        <taxon>Gunneridae</taxon>
        <taxon>Pentapetalae</taxon>
        <taxon>rosids</taxon>
        <taxon>fabids</taxon>
        <taxon>Rosales</taxon>
        <taxon>Cannabaceae</taxon>
        <taxon>Cannabis</taxon>
    </lineage>
</organism>
<evidence type="ECO:0000259" key="3">
    <source>
        <dbReference type="SMART" id="SM01349"/>
    </source>
</evidence>
<gene>
    <name evidence="4" type="ORF">G4B88_009380</name>
    <name evidence="5" type="ORF">G4B88_024453</name>
</gene>
<dbReference type="InterPro" id="IPR057599">
    <property type="entry name" value="TORTIFOLIA1/TORL1-2_C"/>
</dbReference>
<dbReference type="GO" id="GO:0005874">
    <property type="term" value="C:microtubule"/>
    <property type="evidence" value="ECO:0007669"/>
    <property type="project" value="InterPro"/>
</dbReference>
<accession>A0A7J6E6C4</accession>
<dbReference type="InterPro" id="IPR016024">
    <property type="entry name" value="ARM-type_fold"/>
</dbReference>
<feature type="domain" description="TOG" evidence="3">
    <location>
        <begin position="45"/>
        <end position="294"/>
    </location>
</feature>
<dbReference type="SMART" id="SM01349">
    <property type="entry name" value="TOG"/>
    <property type="match status" value="1"/>
</dbReference>
<dbReference type="Gene3D" id="1.25.10.10">
    <property type="entry name" value="Leucine-rich Repeat Variant"/>
    <property type="match status" value="2"/>
</dbReference>
<evidence type="ECO:0000256" key="2">
    <source>
        <dbReference type="SAM" id="Phobius"/>
    </source>
</evidence>
<dbReference type="SUPFAM" id="SSF48371">
    <property type="entry name" value="ARM repeat"/>
    <property type="match status" value="1"/>
</dbReference>
<comment type="caution">
    <text evidence="4">The sequence shown here is derived from an EMBL/GenBank/DDBJ whole genome shotgun (WGS) entry which is preliminary data.</text>
</comment>
<dbReference type="InterPro" id="IPR011989">
    <property type="entry name" value="ARM-like"/>
</dbReference>
<keyword evidence="6" id="KW-1185">Reference proteome</keyword>
<keyword evidence="2" id="KW-0812">Transmembrane</keyword>
<name>A0A7J6E6C4_CANSA</name>
<sequence>MKKGSSSSNSGNRRNAQQVLFDLKHRVVVALNKVGDRDTYQLGVDELEKTAHSLTPDGIFPFLSCILDTDSEHKISVRKECVRLMGSLLRYHPPQLISPHLPKMVNTLLKRLKDPDSVVRDACVQTVALMASKFSDIDSDGDGDVDGRLFVTLVRPLFEALGEQNRQVQCGSALCLAAVIDNTHNPPLSLLHRMLLRTTKLLKNPHFMAKPSIIELNRSIILAGGAPTQNILVSAMGSIQESLKSNDWSTRKAASLALAEIASSGASFLGSLKPSCVRSLESCRFDKVKPVRDTVLHALQCWKTLPGSHTPQPSETGSSIKENYCGDEYSDLTSGGELGWKDVAPKKVNSSGSSSTKARIPLSIRKKCNQTYVQNSLKSNSNNNDDDDDDWRIEIAVPKTTTHQQHNLSLADLNNEESEGSSVTKNYERLSTDVTSLQDIGYEYVHMDDKQEECSSSISNVLSHDFETKIVKVCHEGGGLPKAKATERDQKFAPENNCCDEEQMYPIPTKIRDRASLDSTVSESAPSSHCCLQMANEMNCIRNQLVQIEDKQSSLMDLLQAQSRPSWMSAPKVGMLLGSHIDRVFSTGIMDTLSMLQSRVVGLEDVVDRLAQNIVQREREELSNLTTSKLIKQSHVLHSPRLSTSCTPRPSVDSQSRQPSLLSGKSNENWGENVFESNLRNTSTKRGTEMRANSTKVNFSRNPTGMDTQRCLRQGTGRMGYGQVRSDPIFGPTSSITSRRTGLENKNSLWKRVKGLLCEGDLESAYEEALSSRDEQIVMELFDITGPVLECLSSKMVSDVLSTLGSFLQEQKFTTTLVPWLQQATRQKLLSAVQEALRMEFSNPLEKRSMNQVAAKLHHENALDRLIKLKVMMMNLLLLPPEMLYYGDRIDWMSENSEARCCANLYFSHFIMRGSETPLFVILWIIINVILSKQRWGNIKSFLISLIMPLF</sequence>
<dbReference type="Pfam" id="PF24714">
    <property type="entry name" value="TOR1L1_N"/>
    <property type="match status" value="1"/>
</dbReference>
<keyword evidence="2" id="KW-0472">Membrane</keyword>
<dbReference type="PANTHER" id="PTHR31355">
    <property type="entry name" value="MICROTUBULE-ASSOCIATED PROTEIN TORTIFOLIA1"/>
    <property type="match status" value="1"/>
</dbReference>
<feature type="region of interest" description="Disordered" evidence="1">
    <location>
        <begin position="636"/>
        <end position="669"/>
    </location>
</feature>
<evidence type="ECO:0000313" key="6">
    <source>
        <dbReference type="Proteomes" id="UP000583929"/>
    </source>
</evidence>
<dbReference type="PANTHER" id="PTHR31355:SF22">
    <property type="entry name" value="TORTIFOLIA1-LIKE PROTEIN 2"/>
    <property type="match status" value="1"/>
</dbReference>
<dbReference type="InterPro" id="IPR033337">
    <property type="entry name" value="TORTIFOLIA1/SINE1-2"/>
</dbReference>
<reference evidence="4 6" key="1">
    <citation type="journal article" date="2020" name="bioRxiv">
        <title>Sequence and annotation of 42 cannabis genomes reveals extensive copy number variation in cannabinoid synthesis and pathogen resistance genes.</title>
        <authorList>
            <person name="Mckernan K.J."/>
            <person name="Helbert Y."/>
            <person name="Kane L.T."/>
            <person name="Ebling H."/>
            <person name="Zhang L."/>
            <person name="Liu B."/>
            <person name="Eaton Z."/>
            <person name="Mclaughlin S."/>
            <person name="Kingan S."/>
            <person name="Baybayan P."/>
            <person name="Concepcion G."/>
            <person name="Jordan M."/>
            <person name="Riva A."/>
            <person name="Barbazuk W."/>
            <person name="Harkins T."/>
        </authorList>
    </citation>
    <scope>NUCLEOTIDE SEQUENCE [LARGE SCALE GENOMIC DNA]</scope>
    <source>
        <strain evidence="6">cv. Jamaican Lion 4</strain>
        <strain evidence="4">Father</strain>
        <tissue evidence="4">Leaf</tissue>
    </source>
</reference>
<feature type="compositionally biased region" description="Polar residues" evidence="1">
    <location>
        <begin position="641"/>
        <end position="669"/>
    </location>
</feature>
<dbReference type="GO" id="GO:0008017">
    <property type="term" value="F:microtubule binding"/>
    <property type="evidence" value="ECO:0007669"/>
    <property type="project" value="InterPro"/>
</dbReference>
<evidence type="ECO:0000313" key="4">
    <source>
        <dbReference type="EMBL" id="KAF4353902.1"/>
    </source>
</evidence>
<dbReference type="Proteomes" id="UP000583929">
    <property type="component" value="Unassembled WGS sequence"/>
</dbReference>
<dbReference type="Pfam" id="PF24713">
    <property type="entry name" value="TOR1L1_C"/>
    <property type="match status" value="1"/>
</dbReference>
<keyword evidence="2" id="KW-1133">Transmembrane helix</keyword>
<evidence type="ECO:0000256" key="1">
    <source>
        <dbReference type="SAM" id="MobiDB-lite"/>
    </source>
</evidence>
<feature type="transmembrane region" description="Helical" evidence="2">
    <location>
        <begin position="910"/>
        <end position="931"/>
    </location>
</feature>
<proteinExistence type="predicted"/>
<dbReference type="EMBL" id="JAATIQ010000063">
    <property type="protein sequence ID" value="KAF4390447.1"/>
    <property type="molecule type" value="Genomic_DNA"/>
</dbReference>
<evidence type="ECO:0000313" key="5">
    <source>
        <dbReference type="EMBL" id="KAF4390447.1"/>
    </source>
</evidence>
<dbReference type="InterPro" id="IPR057600">
    <property type="entry name" value="TORTIFOLIA1/SINE1-2_N"/>
</dbReference>
<protein>
    <recommendedName>
        <fullName evidence="3">TOG domain-containing protein</fullName>
    </recommendedName>
</protein>
<dbReference type="AlphaFoldDB" id="A0A7J6E6C4"/>
<dbReference type="InterPro" id="IPR034085">
    <property type="entry name" value="TOG"/>
</dbReference>